<dbReference type="AlphaFoldDB" id="G4QA66"/>
<evidence type="ECO:0000313" key="3">
    <source>
        <dbReference type="EMBL" id="AEP37139.1"/>
    </source>
</evidence>
<dbReference type="PANTHER" id="PTHR12049:SF7">
    <property type="entry name" value="PROTEIN ARGININE METHYLTRANSFERASE NDUFAF7, MITOCHONDRIAL"/>
    <property type="match status" value="1"/>
</dbReference>
<keyword evidence="4" id="KW-1185">Reference proteome</keyword>
<keyword evidence="2" id="KW-0808">Transferase</keyword>
<dbReference type="Gene3D" id="3.40.50.12710">
    <property type="match status" value="1"/>
</dbReference>
<reference evidence="3 4" key="2">
    <citation type="journal article" date="2012" name="PLoS ONE">
        <title>Genomic characterization of the taylorella genus.</title>
        <authorList>
            <person name="Hebert L."/>
            <person name="Moumen B."/>
            <person name="Pons N."/>
            <person name="Duquesne F."/>
            <person name="Breuil M.F."/>
            <person name="Goux D."/>
            <person name="Batto J.M."/>
            <person name="Laugier C."/>
            <person name="Renault P."/>
            <person name="Petry S."/>
        </authorList>
    </citation>
    <scope>NUCLEOTIDE SEQUENCE [LARGE SCALE GENOMIC DNA]</scope>
    <source>
        <strain evidence="3 4">MCE3</strain>
    </source>
</reference>
<keyword evidence="1" id="KW-0489">Methyltransferase</keyword>
<dbReference type="RefSeq" id="WP_014112033.1">
    <property type="nucleotide sequence ID" value="NC_016043.1"/>
</dbReference>
<dbReference type="InterPro" id="IPR003788">
    <property type="entry name" value="NDUFAF7"/>
</dbReference>
<dbReference type="OrthoDB" id="9794208at2"/>
<dbReference type="GO" id="GO:0032259">
    <property type="term" value="P:methylation"/>
    <property type="evidence" value="ECO:0007669"/>
    <property type="project" value="UniProtKB-KW"/>
</dbReference>
<sequence length="374" mass="41766">MKNLPKPSEEALEISSKLDKHIREKFSNQEVIEFDKWLSEVLYAPKLGYYTNALPIFGAKGDFITAPEISPFFGRCMWNQVLQILEQCESKCVLEFGAGSGAMAKQILEASASDKIKYFILELSADLKSLQKETLAEFLDDIVWLDTLPDKFEGCIIANEVLDSIPPKIFEYSDAEGLLEIGVRATKVGYEFDRVGIATQKDIAQRIPQIDGYRSEVNLQAEAWIASLAGLLTRGGVLLIDYGFARSEFYHPQRNEGTIMCHFKHHTHPDPLINLGIQDITSHVDFTAIADAGIDAGLELWGYTNQASFLISCGLEQELNKAQNLNHAQKAGINTLISEAEMGELFKVMLFSKNLDWPDAPVGFTLSDRRYSLG</sequence>
<evidence type="ECO:0008006" key="5">
    <source>
        <dbReference type="Google" id="ProtNLM"/>
    </source>
</evidence>
<dbReference type="InterPro" id="IPR038375">
    <property type="entry name" value="NDUFAF7_sf"/>
</dbReference>
<accession>G4QA66</accession>
<evidence type="ECO:0000256" key="2">
    <source>
        <dbReference type="ARBA" id="ARBA00022679"/>
    </source>
</evidence>
<dbReference type="PANTHER" id="PTHR12049">
    <property type="entry name" value="PROTEIN ARGININE METHYLTRANSFERASE NDUFAF7, MITOCHONDRIAL"/>
    <property type="match status" value="1"/>
</dbReference>
<protein>
    <recommendedName>
        <fullName evidence="5">SAM-dependent methyltransferase</fullName>
    </recommendedName>
</protein>
<reference key="1">
    <citation type="submission" date="2011-09" db="EMBL/GenBank/DDBJ databases">
        <title>Genomic characterization of the Taylorella genus.</title>
        <authorList>
            <person name="Hebert L."/>
            <person name="Moumen B."/>
            <person name="Pons N."/>
            <person name="Duquesne F."/>
            <person name="Breuil M.-F."/>
            <person name="Goux D."/>
            <person name="Batto J.-M."/>
            <person name="Renault P."/>
            <person name="Laugier C."/>
            <person name="Petry S."/>
        </authorList>
    </citation>
    <scope>NUCLEOTIDE SEQUENCE</scope>
    <source>
        <strain>MCE3</strain>
    </source>
</reference>
<dbReference type="Pfam" id="PF02636">
    <property type="entry name" value="Methyltransf_28"/>
    <property type="match status" value="1"/>
</dbReference>
<proteinExistence type="predicted"/>
<dbReference type="SUPFAM" id="SSF53335">
    <property type="entry name" value="S-adenosyl-L-methionine-dependent methyltransferases"/>
    <property type="match status" value="1"/>
</dbReference>
<gene>
    <name evidence="3" type="ordered locus">TASI_1399</name>
</gene>
<dbReference type="Proteomes" id="UP000009284">
    <property type="component" value="Chromosome"/>
</dbReference>
<dbReference type="HOGENOM" id="CLU_024840_1_0_4"/>
<dbReference type="KEGG" id="tas:TASI_1399"/>
<dbReference type="GO" id="GO:0035243">
    <property type="term" value="F:protein-arginine omega-N symmetric methyltransferase activity"/>
    <property type="evidence" value="ECO:0007669"/>
    <property type="project" value="TreeGrafter"/>
</dbReference>
<dbReference type="STRING" id="1008459.TASI_1399"/>
<dbReference type="eggNOG" id="COG1565">
    <property type="taxonomic scope" value="Bacteria"/>
</dbReference>
<name>G4QA66_TAYAM</name>
<evidence type="ECO:0000313" key="4">
    <source>
        <dbReference type="Proteomes" id="UP000009284"/>
    </source>
</evidence>
<dbReference type="InterPro" id="IPR029063">
    <property type="entry name" value="SAM-dependent_MTases_sf"/>
</dbReference>
<dbReference type="EMBL" id="CP003059">
    <property type="protein sequence ID" value="AEP37139.1"/>
    <property type="molecule type" value="Genomic_DNA"/>
</dbReference>
<organism evidence="3 4">
    <name type="scientific">Taylorella asinigenitalis (strain MCE3)</name>
    <dbReference type="NCBI Taxonomy" id="1008459"/>
    <lineage>
        <taxon>Bacteria</taxon>
        <taxon>Pseudomonadati</taxon>
        <taxon>Pseudomonadota</taxon>
        <taxon>Betaproteobacteria</taxon>
        <taxon>Burkholderiales</taxon>
        <taxon>Alcaligenaceae</taxon>
        <taxon>Taylorella</taxon>
    </lineage>
</organism>
<evidence type="ECO:0000256" key="1">
    <source>
        <dbReference type="ARBA" id="ARBA00022603"/>
    </source>
</evidence>